<dbReference type="STRING" id="123822.B0188_06785"/>
<gene>
    <name evidence="1" type="ORF">B0188_06785</name>
</gene>
<evidence type="ECO:0000313" key="1">
    <source>
        <dbReference type="EMBL" id="OOS03202.1"/>
    </source>
</evidence>
<sequence>MLSNIKSPALYMQAAFRAQNPWCYQEKGKMQQKHNAYVFDFAPERTLMIYDEFANNLFERTACGGGSTAQRAENIQQLLNFFP</sequence>
<evidence type="ECO:0000313" key="2">
    <source>
        <dbReference type="Proteomes" id="UP000190023"/>
    </source>
</evidence>
<protein>
    <submittedName>
        <fullName evidence="1">Uncharacterized protein</fullName>
    </submittedName>
</protein>
<organism evidence="1 2">
    <name type="scientific">[Haemophilus] felis</name>
    <dbReference type="NCBI Taxonomy" id="123822"/>
    <lineage>
        <taxon>Bacteria</taxon>
        <taxon>Pseudomonadati</taxon>
        <taxon>Pseudomonadota</taxon>
        <taxon>Gammaproteobacteria</taxon>
        <taxon>Pasteurellales</taxon>
        <taxon>Pasteurellaceae</taxon>
    </lineage>
</organism>
<keyword evidence="2" id="KW-1185">Reference proteome</keyword>
<dbReference type="EMBL" id="MUYB01000027">
    <property type="protein sequence ID" value="OOS03202.1"/>
    <property type="molecule type" value="Genomic_DNA"/>
</dbReference>
<dbReference type="AlphaFoldDB" id="A0A1T0AZG0"/>
<name>A0A1T0AZG0_9PAST</name>
<comment type="caution">
    <text evidence="1">The sequence shown here is derived from an EMBL/GenBank/DDBJ whole genome shotgun (WGS) entry which is preliminary data.</text>
</comment>
<proteinExistence type="predicted"/>
<dbReference type="Proteomes" id="UP000190023">
    <property type="component" value="Unassembled WGS sequence"/>
</dbReference>
<accession>A0A1T0AZG0</accession>
<reference evidence="1 2" key="1">
    <citation type="submission" date="2017-02" db="EMBL/GenBank/DDBJ databases">
        <title>Draft genome sequence of Haemophilus felis CCUG 31170 type strain.</title>
        <authorList>
            <person name="Engstrom-Jakobsson H."/>
            <person name="Salva-Serra F."/>
            <person name="Thorell K."/>
            <person name="Gonzales-Siles L."/>
            <person name="Karlsson R."/>
            <person name="Boulund F."/>
            <person name="Engstrand L."/>
            <person name="Kristiansson E."/>
            <person name="Moore E."/>
        </authorList>
    </citation>
    <scope>NUCLEOTIDE SEQUENCE [LARGE SCALE GENOMIC DNA]</scope>
    <source>
        <strain evidence="1 2">CCUG 31170</strain>
    </source>
</reference>